<organism evidence="4">
    <name type="scientific">Schistocephalus solidus</name>
    <name type="common">Tapeworm</name>
    <dbReference type="NCBI Taxonomy" id="70667"/>
    <lineage>
        <taxon>Eukaryota</taxon>
        <taxon>Metazoa</taxon>
        <taxon>Spiralia</taxon>
        <taxon>Lophotrochozoa</taxon>
        <taxon>Platyhelminthes</taxon>
        <taxon>Cestoda</taxon>
        <taxon>Eucestoda</taxon>
        <taxon>Diphyllobothriidea</taxon>
        <taxon>Diphyllobothriidae</taxon>
        <taxon>Schistocephalus</taxon>
    </lineage>
</organism>
<dbReference type="EMBL" id="UYSU01035085">
    <property type="protein sequence ID" value="VDL95569.1"/>
    <property type="molecule type" value="Genomic_DNA"/>
</dbReference>
<sequence length="201" mass="22343">MLLWPPLAGTQLSPVAPRSWLFPAGTTWDTATTGALNQPTPLLLLLFPLLLPFFLLSPPLLYSYFFPSPSLLTLPSSPMIEKSNRLERRTALVARERARYKVDVAALTETRFSEQGQLEEGINNCLMNLRLPLRGDKFDTINSAYAPPMTSSDAANDKFYMGLHALLATVPKVDKLILLGDFNARVTITASFFCEPVWNIA</sequence>
<gene>
    <name evidence="2" type="ORF">SSLN_LOCUS9184</name>
</gene>
<feature type="transmembrane region" description="Helical" evidence="1">
    <location>
        <begin position="42"/>
        <end position="65"/>
    </location>
</feature>
<accession>A0A183SY86</accession>
<proteinExistence type="predicted"/>
<protein>
    <submittedName>
        <fullName evidence="4">Endo/exonuclease/phosphatase domain-containing protein</fullName>
    </submittedName>
</protein>
<name>A0A183SY86_SCHSO</name>
<reference evidence="2 3" key="2">
    <citation type="submission" date="2018-11" db="EMBL/GenBank/DDBJ databases">
        <authorList>
            <consortium name="Pathogen Informatics"/>
        </authorList>
    </citation>
    <scope>NUCLEOTIDE SEQUENCE [LARGE SCALE GENOMIC DNA]</scope>
    <source>
        <strain evidence="2 3">NST_G2</strain>
    </source>
</reference>
<dbReference type="Proteomes" id="UP000275846">
    <property type="component" value="Unassembled WGS sequence"/>
</dbReference>
<dbReference type="Gene3D" id="3.60.10.10">
    <property type="entry name" value="Endonuclease/exonuclease/phosphatase"/>
    <property type="match status" value="1"/>
</dbReference>
<keyword evidence="1" id="KW-0812">Transmembrane</keyword>
<dbReference type="AlphaFoldDB" id="A0A183SY86"/>
<dbReference type="SUPFAM" id="SSF56219">
    <property type="entry name" value="DNase I-like"/>
    <property type="match status" value="1"/>
</dbReference>
<evidence type="ECO:0000313" key="2">
    <source>
        <dbReference type="EMBL" id="VDL95569.1"/>
    </source>
</evidence>
<dbReference type="WBParaSite" id="SSLN_0000953301-mRNA-1">
    <property type="protein sequence ID" value="SSLN_0000953301-mRNA-1"/>
    <property type="gene ID" value="SSLN_0000953301"/>
</dbReference>
<evidence type="ECO:0000313" key="3">
    <source>
        <dbReference type="Proteomes" id="UP000275846"/>
    </source>
</evidence>
<keyword evidence="3" id="KW-1185">Reference proteome</keyword>
<dbReference type="InterPro" id="IPR036691">
    <property type="entry name" value="Endo/exonu/phosph_ase_sf"/>
</dbReference>
<keyword evidence="1" id="KW-1133">Transmembrane helix</keyword>
<keyword evidence="1" id="KW-0472">Membrane</keyword>
<evidence type="ECO:0000313" key="4">
    <source>
        <dbReference type="WBParaSite" id="SSLN_0000953301-mRNA-1"/>
    </source>
</evidence>
<evidence type="ECO:0000256" key="1">
    <source>
        <dbReference type="SAM" id="Phobius"/>
    </source>
</evidence>
<reference evidence="4" key="1">
    <citation type="submission" date="2016-06" db="UniProtKB">
        <authorList>
            <consortium name="WormBaseParasite"/>
        </authorList>
    </citation>
    <scope>IDENTIFICATION</scope>
</reference>